<gene>
    <name evidence="1" type="ORF">AFM18_02405</name>
</gene>
<proteinExistence type="predicted"/>
<dbReference type="SUPFAM" id="SSF52833">
    <property type="entry name" value="Thioredoxin-like"/>
    <property type="match status" value="1"/>
</dbReference>
<dbReference type="Pfam" id="PF05988">
    <property type="entry name" value="DUF899"/>
    <property type="match status" value="1"/>
</dbReference>
<sequence length="233" mass="26194">MHTDHAVVSRPEWEAAREALLAREKALTHSQDALMRDRLALPWMRVEKRYQFQGEQGPLGLADLFGGNSQLIIYHFMYAPDWDEGCVGCSFLADHLDAALVHLRHHDVSVVAVSRAPLAKLNAFKRRMGWRFTWLSSEGCDFNGDMHASVPQADGSIEDRPGASAFFRDPDGDIFLTYSAFERGVEKLVGAYNYLDFAPMGRNENGPNFNLGDWVRHHDQYDHASSANCHACG</sequence>
<organism evidence="1 2">
    <name type="scientific">Achromobacter spanius</name>
    <dbReference type="NCBI Taxonomy" id="217203"/>
    <lineage>
        <taxon>Bacteria</taxon>
        <taxon>Pseudomonadati</taxon>
        <taxon>Pseudomonadota</taxon>
        <taxon>Betaproteobacteria</taxon>
        <taxon>Burkholderiales</taxon>
        <taxon>Alcaligenaceae</taxon>
        <taxon>Achromobacter</taxon>
    </lineage>
</organism>
<comment type="caution">
    <text evidence="1">The sequence shown here is derived from an EMBL/GenBank/DDBJ whole genome shotgun (WGS) entry which is preliminary data.</text>
</comment>
<name>A0AAW3I8Y5_9BURK</name>
<evidence type="ECO:0000313" key="1">
    <source>
        <dbReference type="EMBL" id="KNE29203.1"/>
    </source>
</evidence>
<dbReference type="RefSeq" id="WP_050445134.1">
    <property type="nucleotide sequence ID" value="NZ_LGVG01000002.1"/>
</dbReference>
<evidence type="ECO:0000313" key="2">
    <source>
        <dbReference type="Proteomes" id="UP000037511"/>
    </source>
</evidence>
<dbReference type="EMBL" id="LGVG01000002">
    <property type="protein sequence ID" value="KNE29203.1"/>
    <property type="molecule type" value="Genomic_DNA"/>
</dbReference>
<dbReference type="Proteomes" id="UP000037511">
    <property type="component" value="Unassembled WGS sequence"/>
</dbReference>
<reference evidence="1 2" key="1">
    <citation type="submission" date="2015-07" db="EMBL/GenBank/DDBJ databases">
        <title>Draft genome of Achromobacter spanius.</title>
        <authorList>
            <person name="Wang X."/>
        </authorList>
    </citation>
    <scope>NUCLEOTIDE SEQUENCE [LARGE SCALE GENOMIC DNA]</scope>
    <source>
        <strain evidence="1 2">CGMCC9173</strain>
    </source>
</reference>
<dbReference type="InterPro" id="IPR010296">
    <property type="entry name" value="DUF899_thioredox"/>
</dbReference>
<dbReference type="Gene3D" id="3.40.30.10">
    <property type="entry name" value="Glutaredoxin"/>
    <property type="match status" value="1"/>
</dbReference>
<accession>A0AAW3I8Y5</accession>
<protein>
    <submittedName>
        <fullName evidence="1">Thioredoxin</fullName>
    </submittedName>
</protein>
<dbReference type="AlphaFoldDB" id="A0AAW3I8Y5"/>
<dbReference type="InterPro" id="IPR036249">
    <property type="entry name" value="Thioredoxin-like_sf"/>
</dbReference>